<keyword evidence="3" id="KW-1185">Reference proteome</keyword>
<dbReference type="OrthoDB" id="317925at2759"/>
<accession>A0A8S1MBW3</accession>
<comment type="caution">
    <text evidence="2">The sequence shown here is derived from an EMBL/GenBank/DDBJ whole genome shotgun (WGS) entry which is preliminary data.</text>
</comment>
<reference evidence="2" key="1">
    <citation type="submission" date="2021-01" db="EMBL/GenBank/DDBJ databases">
        <authorList>
            <consortium name="Genoscope - CEA"/>
            <person name="William W."/>
        </authorList>
    </citation>
    <scope>NUCLEOTIDE SEQUENCE</scope>
</reference>
<dbReference type="Proteomes" id="UP000692954">
    <property type="component" value="Unassembled WGS sequence"/>
</dbReference>
<protein>
    <submittedName>
        <fullName evidence="2">Uncharacterized protein</fullName>
    </submittedName>
</protein>
<feature type="coiled-coil region" evidence="1">
    <location>
        <begin position="23"/>
        <end position="127"/>
    </location>
</feature>
<dbReference type="AlphaFoldDB" id="A0A8S1MBW3"/>
<sequence length="209" mass="24741">MNNGQASLNQLNFHTQSQNPALLQSLQEENMRLKQELQQTKETHIQTCLRLQNEKKEMGSKIQDLQIQVDQQNKELLVLRNSQKESQNNIEISQNLKDKCIELQFTNQELTLQLDQLRQNKQLVIIECKPEVSQQYKLEIVHLKFTQNMNNMQVEYQRKVKDIEFIGYGESQDQCFIFRCKCQLSQIPKEGQNPQIIQNNHEILIKFQI</sequence>
<evidence type="ECO:0000313" key="3">
    <source>
        <dbReference type="Proteomes" id="UP000692954"/>
    </source>
</evidence>
<proteinExistence type="predicted"/>
<evidence type="ECO:0000256" key="1">
    <source>
        <dbReference type="SAM" id="Coils"/>
    </source>
</evidence>
<gene>
    <name evidence="2" type="ORF">PSON_ATCC_30995.1.T0360281</name>
</gene>
<organism evidence="2 3">
    <name type="scientific">Paramecium sonneborni</name>
    <dbReference type="NCBI Taxonomy" id="65129"/>
    <lineage>
        <taxon>Eukaryota</taxon>
        <taxon>Sar</taxon>
        <taxon>Alveolata</taxon>
        <taxon>Ciliophora</taxon>
        <taxon>Intramacronucleata</taxon>
        <taxon>Oligohymenophorea</taxon>
        <taxon>Peniculida</taxon>
        <taxon>Parameciidae</taxon>
        <taxon>Paramecium</taxon>
    </lineage>
</organism>
<dbReference type="EMBL" id="CAJJDN010000036">
    <property type="protein sequence ID" value="CAD8077737.1"/>
    <property type="molecule type" value="Genomic_DNA"/>
</dbReference>
<keyword evidence="1" id="KW-0175">Coiled coil</keyword>
<evidence type="ECO:0000313" key="2">
    <source>
        <dbReference type="EMBL" id="CAD8077737.1"/>
    </source>
</evidence>
<name>A0A8S1MBW3_9CILI</name>